<dbReference type="EMBL" id="BSDR01000001">
    <property type="protein sequence ID" value="GLI34115.1"/>
    <property type="molecule type" value="Genomic_DNA"/>
</dbReference>
<accession>A0A9W6FTK2</accession>
<name>A0A9W6FTK2_9BACT</name>
<proteinExistence type="predicted"/>
<protein>
    <submittedName>
        <fullName evidence="1">Uncharacterized protein</fullName>
    </submittedName>
</protein>
<dbReference type="AlphaFoldDB" id="A0A9W6FTK2"/>
<dbReference type="InterPro" id="IPR006917">
    <property type="entry name" value="SOUL_heme-bd"/>
</dbReference>
<reference evidence="1" key="1">
    <citation type="submission" date="2022-12" db="EMBL/GenBank/DDBJ databases">
        <title>Reference genome sequencing for broad-spectrum identification of bacterial and archaeal isolates by mass spectrometry.</title>
        <authorList>
            <person name="Sekiguchi Y."/>
            <person name="Tourlousse D.M."/>
        </authorList>
    </citation>
    <scope>NUCLEOTIDE SEQUENCE</scope>
    <source>
        <strain evidence="1">ASRB1</strain>
    </source>
</reference>
<evidence type="ECO:0000313" key="1">
    <source>
        <dbReference type="EMBL" id="GLI34115.1"/>
    </source>
</evidence>
<evidence type="ECO:0000313" key="2">
    <source>
        <dbReference type="Proteomes" id="UP001144372"/>
    </source>
</evidence>
<dbReference type="Proteomes" id="UP001144372">
    <property type="component" value="Unassembled WGS sequence"/>
</dbReference>
<dbReference type="InterPro" id="IPR011256">
    <property type="entry name" value="Reg_factor_effector_dom_sf"/>
</dbReference>
<gene>
    <name evidence="1" type="ORF">DAMNIGENAA_15480</name>
</gene>
<keyword evidence="2" id="KW-1185">Reference proteome</keyword>
<comment type="caution">
    <text evidence="1">The sequence shown here is derived from an EMBL/GenBank/DDBJ whole genome shotgun (WGS) entry which is preliminary data.</text>
</comment>
<dbReference type="Gene3D" id="3.20.80.10">
    <property type="entry name" value="Regulatory factor, effector binding domain"/>
    <property type="match status" value="1"/>
</dbReference>
<dbReference type="SUPFAM" id="SSF55136">
    <property type="entry name" value="Probable bacterial effector-binding domain"/>
    <property type="match status" value="1"/>
</dbReference>
<dbReference type="Pfam" id="PF04832">
    <property type="entry name" value="SOUL"/>
    <property type="match status" value="1"/>
</dbReference>
<sequence length="215" mass="24583">MKNFHLLLIVIVIFVLALQQDAFSYETAFEKTAVGAIEVKTLPATRALVATDAEGDFFKNRDRLFKTLFAYIKEHDIKMTVPVEGHMKPARMVFFLGKRYQERILPDRGKIKLVELPKRTVIALGKRGEYSRENFTKARLELQQWMKKHPEYIATGEAYAVFWSAPYVPRFLKRFEVHVPLMTEGRGAPLIKTDAGWFEEVDCRVAGSASAGKTP</sequence>
<organism evidence="1 2">
    <name type="scientific">Desulforhabdus amnigena</name>
    <dbReference type="NCBI Taxonomy" id="40218"/>
    <lineage>
        <taxon>Bacteria</taxon>
        <taxon>Pseudomonadati</taxon>
        <taxon>Thermodesulfobacteriota</taxon>
        <taxon>Syntrophobacteria</taxon>
        <taxon>Syntrophobacterales</taxon>
        <taxon>Syntrophobacteraceae</taxon>
        <taxon>Desulforhabdus</taxon>
    </lineage>
</organism>
<dbReference type="RefSeq" id="WP_281793382.1">
    <property type="nucleotide sequence ID" value="NZ_BSDR01000001.1"/>
</dbReference>